<evidence type="ECO:0000313" key="3">
    <source>
        <dbReference type="Proteomes" id="UP000290904"/>
    </source>
</evidence>
<accession>A0A410T7P2</accession>
<name>A0A410T7P2_9CAUD</name>
<gene>
    <name evidence="2" type="ORF">Henu3_gp9</name>
</gene>
<dbReference type="EMBL" id="MK224497">
    <property type="protein sequence ID" value="QAU04956.1"/>
    <property type="molecule type" value="Genomic_DNA"/>
</dbReference>
<reference evidence="2 3" key="1">
    <citation type="submission" date="2018-11" db="EMBL/GenBank/DDBJ databases">
        <authorList>
            <person name="Teng T."/>
        </authorList>
    </citation>
    <scope>NUCLEOTIDE SEQUENCE [LARGE SCALE GENOMIC DNA]</scope>
</reference>
<feature type="region of interest" description="Disordered" evidence="1">
    <location>
        <begin position="87"/>
        <end position="158"/>
    </location>
</feature>
<evidence type="ECO:0000313" key="2">
    <source>
        <dbReference type="EMBL" id="QAU04956.1"/>
    </source>
</evidence>
<protein>
    <submittedName>
        <fullName evidence="2">Uncharacterized protein</fullName>
    </submittedName>
</protein>
<evidence type="ECO:0000256" key="1">
    <source>
        <dbReference type="SAM" id="MobiDB-lite"/>
    </source>
</evidence>
<proteinExistence type="predicted"/>
<dbReference type="Proteomes" id="UP000290904">
    <property type="component" value="Segment"/>
</dbReference>
<organism evidence="2 3">
    <name type="scientific">Mycobacterium phage Henu3</name>
    <dbReference type="NCBI Taxonomy" id="2492961"/>
    <lineage>
        <taxon>Viruses</taxon>
        <taxon>Duplodnaviria</taxon>
        <taxon>Heunggongvirae</taxon>
        <taxon>Uroviricota</taxon>
        <taxon>Caudoviricetes</taxon>
        <taxon>Weiservirinae</taxon>
        <taxon>Fionnbharthvirus</taxon>
        <taxon>Fionnbharthvirus henu3</taxon>
    </lineage>
</organism>
<sequence>MHLTVAGARHERLAETVHSVRATPHQGLVVAARQAITGGAVLVVDLAHEAVQLAAVLHLGRVVDDHSGLLPRCGRSVEHSTRVCRHVNTENAPPVSTGRSSRRLSLSDGQPPATGQKTRLNAPAAEHQPRPGPIGLDQPRHISSGAASHPQRGDSRRIGHVRWAPIPRVDSVGQPENAATLSGQPSVLIDADHQIAVARLTRPIRPTAELRQARRRRQRRVILDNQTLVPQSLPEAAQPAHVVGRDAILADNEPLGVIAQPPGR</sequence>
<keyword evidence="3" id="KW-1185">Reference proteome</keyword>